<evidence type="ECO:0000313" key="2">
    <source>
        <dbReference type="Proteomes" id="UP001172386"/>
    </source>
</evidence>
<dbReference type="Proteomes" id="UP001172386">
    <property type="component" value="Unassembled WGS sequence"/>
</dbReference>
<protein>
    <submittedName>
        <fullName evidence="1">Kinetochore-associated Ndc80 complex subunit ndc80</fullName>
    </submittedName>
</protein>
<name>A0ACC3AJF1_9EURO</name>
<gene>
    <name evidence="1" type="primary">NDC80</name>
    <name evidence="1" type="ORF">H2198_000475</name>
</gene>
<proteinExistence type="predicted"/>
<sequence length="749" mass="85385">MSQPTGLFSVRRPRETLAPIQNYSGIPQPMSAMKRTSSSQDVRVPYTGQHARSTSINNVQRPAQPNFHRSSSGGNLADLGVSAVRRSTMNPFASASVSAHRQSLAPNQLFGSQTPASASMQRRSSIYSRPSAPGALGQQTFFTQQVPVKRTDPRVPMGKALREKMSQELMDYLTQNNFEMDMKHTLRPNATTSPTQNDFNYMFQWLYRRIDPSYKFQKNIDVELPQLMKQLRYPYGTDISKSHIYPITPQHWPKFLLMFHWIMQLAQMLDNFTRGAYDDACAEAGVDVAGDRIVFRFLFSAYQDWLQVSPDQDDDAADAALEPHRQAMAEEFSRINARYEDDLKTLEEENEKLKAQIEEIERGAPDIAKLDKHFKILEDDKKKFEDYNNNVQAKMEKYNSRMKILEAEISKTEADLQQVEQERQNLQQAVDRQGLNIQDIDRMNTERDRLTKSHDDAVATLEEVNKHVLDKEIEAARKLEDLESIVKRYNTLGYQVSLIPSTAANAEGHDYELVLELSEPANFSSSTSHRSRQGSGSRSSGEQSDRLLASPSTGYQPQSLLPPHLSDLRGTTRTSLLSLRKSITERRRLATDHALSDRDLIDSVSEILTEKNAEIENLNYKLNTTKSLYTTLKEEHNTAYTHMLSKREKTEKELAKMRDGLERGVVELEQREMEVQLAYEGMRVEAERVREEVHGGVERILEDVVRFKLRIKEGLEVFEGWVGEEVEGELLGGEEEAEYGPGEDGAVFE</sequence>
<evidence type="ECO:0000313" key="1">
    <source>
        <dbReference type="EMBL" id="KAJ9663972.1"/>
    </source>
</evidence>
<accession>A0ACC3AJF1</accession>
<keyword evidence="2" id="KW-1185">Reference proteome</keyword>
<organism evidence="1 2">
    <name type="scientific">Neophaeococcomyces mojaviensis</name>
    <dbReference type="NCBI Taxonomy" id="3383035"/>
    <lineage>
        <taxon>Eukaryota</taxon>
        <taxon>Fungi</taxon>
        <taxon>Dikarya</taxon>
        <taxon>Ascomycota</taxon>
        <taxon>Pezizomycotina</taxon>
        <taxon>Eurotiomycetes</taxon>
        <taxon>Chaetothyriomycetidae</taxon>
        <taxon>Chaetothyriales</taxon>
        <taxon>Chaetothyriales incertae sedis</taxon>
        <taxon>Neophaeococcomyces</taxon>
    </lineage>
</organism>
<reference evidence="1" key="1">
    <citation type="submission" date="2022-10" db="EMBL/GenBank/DDBJ databases">
        <title>Culturing micro-colonial fungi from biological soil crusts in the Mojave desert and describing Neophaeococcomyces mojavensis, and introducing the new genera and species Taxawa tesnikishii.</title>
        <authorList>
            <person name="Kurbessoian T."/>
            <person name="Stajich J.E."/>
        </authorList>
    </citation>
    <scope>NUCLEOTIDE SEQUENCE</scope>
    <source>
        <strain evidence="1">JES_112</strain>
    </source>
</reference>
<dbReference type="EMBL" id="JAPDRQ010000005">
    <property type="protein sequence ID" value="KAJ9663972.1"/>
    <property type="molecule type" value="Genomic_DNA"/>
</dbReference>
<comment type="caution">
    <text evidence="1">The sequence shown here is derived from an EMBL/GenBank/DDBJ whole genome shotgun (WGS) entry which is preliminary data.</text>
</comment>